<proteinExistence type="predicted"/>
<keyword evidence="3" id="KW-1185">Reference proteome</keyword>
<feature type="region of interest" description="Disordered" evidence="1">
    <location>
        <begin position="1"/>
        <end position="23"/>
    </location>
</feature>
<evidence type="ECO:0000313" key="3">
    <source>
        <dbReference type="Proteomes" id="UP001605989"/>
    </source>
</evidence>
<gene>
    <name evidence="2" type="ORF">ACGTZG_00435</name>
</gene>
<protein>
    <submittedName>
        <fullName evidence="2">Uncharacterized protein</fullName>
    </submittedName>
</protein>
<accession>A0ABW7DKU7</accession>
<name>A0ABW7DKU7_9FIRM</name>
<dbReference type="RefSeq" id="WP_162816251.1">
    <property type="nucleotide sequence ID" value="NZ_CP011940.1"/>
</dbReference>
<organism evidence="2 3">
    <name type="scientific">Megasphaera hexanoica</name>
    <dbReference type="NCBI Taxonomy" id="1675036"/>
    <lineage>
        <taxon>Bacteria</taxon>
        <taxon>Bacillati</taxon>
        <taxon>Bacillota</taxon>
        <taxon>Negativicutes</taxon>
        <taxon>Veillonellales</taxon>
        <taxon>Veillonellaceae</taxon>
        <taxon>Megasphaera</taxon>
    </lineage>
</organism>
<reference evidence="2 3" key="1">
    <citation type="submission" date="2024-10" db="EMBL/GenBank/DDBJ databases">
        <authorList>
            <person name="Sang B.-I."/>
            <person name="Prabhaharan D."/>
        </authorList>
    </citation>
    <scope>NUCLEOTIDE SEQUENCE [LARGE SCALE GENOMIC DNA]</scope>
    <source>
        <strain evidence="2 3">MH</strain>
    </source>
</reference>
<evidence type="ECO:0000256" key="1">
    <source>
        <dbReference type="SAM" id="MobiDB-lite"/>
    </source>
</evidence>
<sequence length="132" mass="14849">MEYRLVRSASGAETKKRQNGGTEKVVRSATEWIETVEPIAYGPLALSPDGFAALQVGEFNKLLAGYMRRRQETDRRQSYFTACLMSALSTAPVKPDDIYYGLHPEEKPDLASERDEFLKAMGMPVMKKGDRQ</sequence>
<dbReference type="Proteomes" id="UP001605989">
    <property type="component" value="Unassembled WGS sequence"/>
</dbReference>
<comment type="caution">
    <text evidence="2">The sequence shown here is derived from an EMBL/GenBank/DDBJ whole genome shotgun (WGS) entry which is preliminary data.</text>
</comment>
<dbReference type="EMBL" id="JBIEKR010000001">
    <property type="protein sequence ID" value="MFG6271653.1"/>
    <property type="molecule type" value="Genomic_DNA"/>
</dbReference>
<evidence type="ECO:0000313" key="2">
    <source>
        <dbReference type="EMBL" id="MFG6271653.1"/>
    </source>
</evidence>